<evidence type="ECO:0000256" key="1">
    <source>
        <dbReference type="SAM" id="MobiDB-lite"/>
    </source>
</evidence>
<dbReference type="AlphaFoldDB" id="Q0FWQ8"/>
<evidence type="ECO:0000313" key="2">
    <source>
        <dbReference type="EMBL" id="EAU48494.1"/>
    </source>
</evidence>
<proteinExistence type="predicted"/>
<dbReference type="HOGENOM" id="CLU_2790242_0_0_5"/>
<sequence>MPPRRWPGRARAARCGWRSRRHRRRGSRRRSCRCGSRSSAASAERRSRPPCEPAACPRSGAGRGRGAR</sequence>
<feature type="compositionally biased region" description="Low complexity" evidence="1">
    <location>
        <begin position="33"/>
        <end position="42"/>
    </location>
</feature>
<organism evidence="2 3">
    <name type="scientific">Salipiger bermudensis (strain DSM 26914 / JCM 13377 / KCTC 12554 / HTCC2601)</name>
    <name type="common">Pelagibaca bermudensis</name>
    <dbReference type="NCBI Taxonomy" id="314265"/>
    <lineage>
        <taxon>Bacteria</taxon>
        <taxon>Pseudomonadati</taxon>
        <taxon>Pseudomonadota</taxon>
        <taxon>Alphaproteobacteria</taxon>
        <taxon>Rhodobacterales</taxon>
        <taxon>Roseobacteraceae</taxon>
        <taxon>Salipiger</taxon>
    </lineage>
</organism>
<dbReference type="EMBL" id="AATQ01000001">
    <property type="protein sequence ID" value="EAU48494.1"/>
    <property type="molecule type" value="Genomic_DNA"/>
</dbReference>
<keyword evidence="3" id="KW-1185">Reference proteome</keyword>
<evidence type="ECO:0000313" key="3">
    <source>
        <dbReference type="Proteomes" id="UP000006230"/>
    </source>
</evidence>
<protein>
    <submittedName>
        <fullName evidence="2">Uncharacterized protein</fullName>
    </submittedName>
</protein>
<name>Q0FWQ8_SALBH</name>
<accession>Q0FWQ8</accession>
<dbReference type="STRING" id="314265.R2601_02938"/>
<feature type="region of interest" description="Disordered" evidence="1">
    <location>
        <begin position="1"/>
        <end position="68"/>
    </location>
</feature>
<comment type="caution">
    <text evidence="2">The sequence shown here is derived from an EMBL/GenBank/DDBJ whole genome shotgun (WGS) entry which is preliminary data.</text>
</comment>
<dbReference type="Proteomes" id="UP000006230">
    <property type="component" value="Unassembled WGS sequence"/>
</dbReference>
<feature type="compositionally biased region" description="Basic residues" evidence="1">
    <location>
        <begin position="1"/>
        <end position="32"/>
    </location>
</feature>
<gene>
    <name evidence="2" type="ORF">R2601_02938</name>
</gene>
<reference evidence="2 3" key="1">
    <citation type="journal article" date="2010" name="J. Bacteriol.">
        <title>Genome sequences of Pelagibaca bermudensis HTCC2601T and Maritimibacter alkaliphilus HTCC2654T, the type strains of two marine Roseobacter genera.</title>
        <authorList>
            <person name="Thrash J.C."/>
            <person name="Cho J.C."/>
            <person name="Ferriera S."/>
            <person name="Johnson J."/>
            <person name="Vergin K.L."/>
            <person name="Giovannoni S.J."/>
        </authorList>
    </citation>
    <scope>NUCLEOTIDE SEQUENCE [LARGE SCALE GENOMIC DNA]</scope>
    <source>
        <strain evidence="3">DSM 26914 / JCM 13377 / KCTC 12554 / HTCC2601</strain>
    </source>
</reference>